<evidence type="ECO:0000313" key="2">
    <source>
        <dbReference type="EMBL" id="RLN57661.1"/>
    </source>
</evidence>
<gene>
    <name evidence="2" type="ORF">BBJ29_000394</name>
    <name evidence="3" type="ORF">BBP00_00001706</name>
</gene>
<evidence type="ECO:0000313" key="3">
    <source>
        <dbReference type="EMBL" id="RLN67290.1"/>
    </source>
</evidence>
<organism evidence="3 4">
    <name type="scientific">Phytophthora kernoviae</name>
    <dbReference type="NCBI Taxonomy" id="325452"/>
    <lineage>
        <taxon>Eukaryota</taxon>
        <taxon>Sar</taxon>
        <taxon>Stramenopiles</taxon>
        <taxon>Oomycota</taxon>
        <taxon>Peronosporomycetes</taxon>
        <taxon>Peronosporales</taxon>
        <taxon>Peronosporaceae</taxon>
        <taxon>Phytophthora</taxon>
    </lineage>
</organism>
<sequence>MTGGYALYGTDAATQGPYTNVESGRAAPVSEHVGMSNSNDDMSMKDAIQRTKESFRDTVLDLYAASKVFCIQLITFEGLFVVVFAVVTTSLYYFLGESSSGGPSFGANISWTIVSFAVVSPMIMQIRQAFLRREQALDAMAEARALLVNIMLANALWNWRDNGRRKLPMDYVQKTKLLLEAVLHDTIALLLMPTLTRGRHRFTSHGQKLALSYSTPVNQLQLRIVNTIRQLHEQVEVMKFCGMPANEASRINQYHWLLQARIEKLQNIKFYRTPQATRSFTRLFILVLPVFYGPYYAYIARGNGSQATNFGFCLMLSIATSLLMTGIFNVEKAMEDPFVGGGMDGVHVHEMFQLTHQMLHECYNEKMVLVEHTATVGQAIK</sequence>
<feature type="transmembrane region" description="Helical" evidence="1">
    <location>
        <begin position="279"/>
        <end position="297"/>
    </location>
</feature>
<keyword evidence="1" id="KW-0812">Transmembrane</keyword>
<dbReference type="OrthoDB" id="536576at2759"/>
<proteinExistence type="predicted"/>
<dbReference type="PANTHER" id="PTHR36970:SF1">
    <property type="entry name" value="BESTROPHIN HOMOLOG"/>
    <property type="match status" value="1"/>
</dbReference>
<dbReference type="PANTHER" id="PTHR36970">
    <property type="entry name" value="UNNAMED PRODUCT"/>
    <property type="match status" value="1"/>
</dbReference>
<dbReference type="AlphaFoldDB" id="A0A3F2RZE7"/>
<keyword evidence="1" id="KW-1133">Transmembrane helix</keyword>
<accession>A0A3F2RZE7</accession>
<reference evidence="4 5" key="1">
    <citation type="submission" date="2018-07" db="EMBL/GenBank/DDBJ databases">
        <title>Genome sequencing of oomycete isolates from Chile give support for New Zealand origin for Phytophthora kernoviae and make available the first Nothophytophthora sp. genome.</title>
        <authorList>
            <person name="Studholme D.J."/>
            <person name="Sanfuentes E."/>
            <person name="Panda P."/>
            <person name="Hill R."/>
            <person name="Sambles C."/>
            <person name="Grant M."/>
            <person name="Williams N.M."/>
            <person name="Mcdougal R.L."/>
        </authorList>
    </citation>
    <scope>NUCLEOTIDE SEQUENCE [LARGE SCALE GENOMIC DNA]</scope>
    <source>
        <strain evidence="3">Chile6</strain>
        <strain evidence="2">Chile7</strain>
    </source>
</reference>
<evidence type="ECO:0000313" key="5">
    <source>
        <dbReference type="Proteomes" id="UP000284657"/>
    </source>
</evidence>
<name>A0A3F2RZE7_9STRA</name>
<keyword evidence="1" id="KW-0472">Membrane</keyword>
<feature type="transmembrane region" description="Helical" evidence="1">
    <location>
        <begin position="105"/>
        <end position="124"/>
    </location>
</feature>
<evidence type="ECO:0000256" key="1">
    <source>
        <dbReference type="SAM" id="Phobius"/>
    </source>
</evidence>
<evidence type="ECO:0000313" key="4">
    <source>
        <dbReference type="Proteomes" id="UP000277300"/>
    </source>
</evidence>
<dbReference type="Proteomes" id="UP000277300">
    <property type="component" value="Unassembled WGS sequence"/>
</dbReference>
<dbReference type="EMBL" id="MBAD02001170">
    <property type="protein sequence ID" value="RLN57661.1"/>
    <property type="molecule type" value="Genomic_DNA"/>
</dbReference>
<comment type="caution">
    <text evidence="3">The sequence shown here is derived from an EMBL/GenBank/DDBJ whole genome shotgun (WGS) entry which is preliminary data.</text>
</comment>
<dbReference type="Proteomes" id="UP000284657">
    <property type="component" value="Unassembled WGS sequence"/>
</dbReference>
<feature type="transmembrane region" description="Helical" evidence="1">
    <location>
        <begin position="73"/>
        <end position="93"/>
    </location>
</feature>
<dbReference type="EMBL" id="MBDO02000025">
    <property type="protein sequence ID" value="RLN67290.1"/>
    <property type="molecule type" value="Genomic_DNA"/>
</dbReference>
<protein>
    <submittedName>
        <fullName evidence="3">Uncharacterized protein</fullName>
    </submittedName>
</protein>
<feature type="transmembrane region" description="Helical" evidence="1">
    <location>
        <begin position="309"/>
        <end position="328"/>
    </location>
</feature>